<dbReference type="PANTHER" id="PTHR21310">
    <property type="entry name" value="AMINOGLYCOSIDE PHOSPHOTRANSFERASE-RELATED-RELATED"/>
    <property type="match status" value="1"/>
</dbReference>
<proteinExistence type="predicted"/>
<accession>A0A165N7I6</accession>
<evidence type="ECO:0000313" key="3">
    <source>
        <dbReference type="EMBL" id="KZW00333.1"/>
    </source>
</evidence>
<dbReference type="InterPro" id="IPR002575">
    <property type="entry name" value="Aminoglycoside_PTrfase"/>
</dbReference>
<feature type="domain" description="Aminoglycoside phosphotransferase" evidence="2">
    <location>
        <begin position="108"/>
        <end position="313"/>
    </location>
</feature>
<sequence>MLADHLPAGQEASSSDSDNGTPLAVDCESDARSDTDAPSLASSSSDATSDSSTLLYGHEEFETFQHRVRQLVGRIRSPDQAASAVISRLPAGSFNRIIGITIAPGSDSSEELILRYILMEKLPGVSLCHAIDDMTDAERLSMADNVAHLLGSIYSVPVPSGIGPLVLDKQGQPCVGLHVDGQDGAQSSDDHGPVPATLLAFLSTRFKEQRQYCQTRWPAGKRRISYYNRLLLAAEQLLSPPFSLGERNVLFHRGFAARNILVHRTDGDWVISGVLDWDYCAVAPAEVAYVCPGWLWAEREESSVSGSFDEYDCNPDAPPCDEIVEGIRGTFLAEVEGVLPGFTNIIRAARARCLRQLYELAGGIMRSTADERKAELVIAAASRLVS</sequence>
<evidence type="ECO:0000256" key="1">
    <source>
        <dbReference type="SAM" id="MobiDB-lite"/>
    </source>
</evidence>
<feature type="compositionally biased region" description="Low complexity" evidence="1">
    <location>
        <begin position="36"/>
        <end position="51"/>
    </location>
</feature>
<dbReference type="InParanoid" id="A0A165N7I6"/>
<dbReference type="InterPro" id="IPR011009">
    <property type="entry name" value="Kinase-like_dom_sf"/>
</dbReference>
<dbReference type="InterPro" id="IPR051678">
    <property type="entry name" value="AGP_Transferase"/>
</dbReference>
<organism evidence="3 4">
    <name type="scientific">Exidia glandulosa HHB12029</name>
    <dbReference type="NCBI Taxonomy" id="1314781"/>
    <lineage>
        <taxon>Eukaryota</taxon>
        <taxon>Fungi</taxon>
        <taxon>Dikarya</taxon>
        <taxon>Basidiomycota</taxon>
        <taxon>Agaricomycotina</taxon>
        <taxon>Agaricomycetes</taxon>
        <taxon>Auriculariales</taxon>
        <taxon>Exidiaceae</taxon>
        <taxon>Exidia</taxon>
    </lineage>
</organism>
<dbReference type="PANTHER" id="PTHR21310:SF15">
    <property type="entry name" value="AMINOGLYCOSIDE PHOSPHOTRANSFERASE DOMAIN-CONTAINING PROTEIN"/>
    <property type="match status" value="1"/>
</dbReference>
<feature type="compositionally biased region" description="Polar residues" evidence="1">
    <location>
        <begin position="11"/>
        <end position="20"/>
    </location>
</feature>
<feature type="region of interest" description="Disordered" evidence="1">
    <location>
        <begin position="1"/>
        <end position="51"/>
    </location>
</feature>
<dbReference type="Gene3D" id="3.90.1200.10">
    <property type="match status" value="1"/>
</dbReference>
<evidence type="ECO:0000313" key="4">
    <source>
        <dbReference type="Proteomes" id="UP000077266"/>
    </source>
</evidence>
<dbReference type="AlphaFoldDB" id="A0A165N7I6"/>
<dbReference type="SUPFAM" id="SSF56112">
    <property type="entry name" value="Protein kinase-like (PK-like)"/>
    <property type="match status" value="1"/>
</dbReference>
<evidence type="ECO:0000259" key="2">
    <source>
        <dbReference type="Pfam" id="PF01636"/>
    </source>
</evidence>
<dbReference type="STRING" id="1314781.A0A165N7I6"/>
<protein>
    <recommendedName>
        <fullName evidence="2">Aminoglycoside phosphotransferase domain-containing protein</fullName>
    </recommendedName>
</protein>
<name>A0A165N7I6_EXIGL</name>
<dbReference type="OrthoDB" id="10003767at2759"/>
<keyword evidence="4" id="KW-1185">Reference proteome</keyword>
<dbReference type="Pfam" id="PF01636">
    <property type="entry name" value="APH"/>
    <property type="match status" value="1"/>
</dbReference>
<dbReference type="EMBL" id="KV425901">
    <property type="protein sequence ID" value="KZW00333.1"/>
    <property type="molecule type" value="Genomic_DNA"/>
</dbReference>
<reference evidence="3 4" key="1">
    <citation type="journal article" date="2016" name="Mol. Biol. Evol.">
        <title>Comparative Genomics of Early-Diverging Mushroom-Forming Fungi Provides Insights into the Origins of Lignocellulose Decay Capabilities.</title>
        <authorList>
            <person name="Nagy L.G."/>
            <person name="Riley R."/>
            <person name="Tritt A."/>
            <person name="Adam C."/>
            <person name="Daum C."/>
            <person name="Floudas D."/>
            <person name="Sun H."/>
            <person name="Yadav J.S."/>
            <person name="Pangilinan J."/>
            <person name="Larsson K.H."/>
            <person name="Matsuura K."/>
            <person name="Barry K."/>
            <person name="Labutti K."/>
            <person name="Kuo R."/>
            <person name="Ohm R.A."/>
            <person name="Bhattacharya S.S."/>
            <person name="Shirouzu T."/>
            <person name="Yoshinaga Y."/>
            <person name="Martin F.M."/>
            <person name="Grigoriev I.V."/>
            <person name="Hibbett D.S."/>
        </authorList>
    </citation>
    <scope>NUCLEOTIDE SEQUENCE [LARGE SCALE GENOMIC DNA]</scope>
    <source>
        <strain evidence="3 4">HHB12029</strain>
    </source>
</reference>
<gene>
    <name evidence="3" type="ORF">EXIGLDRAFT_721868</name>
</gene>
<dbReference type="Proteomes" id="UP000077266">
    <property type="component" value="Unassembled WGS sequence"/>
</dbReference>